<name>A0AA86P318_9EUKA</name>
<evidence type="ECO:0000313" key="3">
    <source>
        <dbReference type="Proteomes" id="UP001642409"/>
    </source>
</evidence>
<evidence type="ECO:0000313" key="1">
    <source>
        <dbReference type="EMBL" id="CAI9929721.1"/>
    </source>
</evidence>
<gene>
    <name evidence="2" type="ORF">HINF_LOCUS12835</name>
    <name evidence="1" type="ORF">HINF_LOCUS17366</name>
</gene>
<reference evidence="2 3" key="2">
    <citation type="submission" date="2024-07" db="EMBL/GenBank/DDBJ databases">
        <authorList>
            <person name="Akdeniz Z."/>
        </authorList>
    </citation>
    <scope>NUCLEOTIDE SEQUENCE [LARGE SCALE GENOMIC DNA]</scope>
</reference>
<reference evidence="1" key="1">
    <citation type="submission" date="2023-06" db="EMBL/GenBank/DDBJ databases">
        <authorList>
            <person name="Kurt Z."/>
        </authorList>
    </citation>
    <scope>NUCLEOTIDE SEQUENCE</scope>
</reference>
<evidence type="ECO:0000313" key="2">
    <source>
        <dbReference type="EMBL" id="CAL5992956.1"/>
    </source>
</evidence>
<organism evidence="1">
    <name type="scientific">Hexamita inflata</name>
    <dbReference type="NCBI Taxonomy" id="28002"/>
    <lineage>
        <taxon>Eukaryota</taxon>
        <taxon>Metamonada</taxon>
        <taxon>Diplomonadida</taxon>
        <taxon>Hexamitidae</taxon>
        <taxon>Hexamitinae</taxon>
        <taxon>Hexamita</taxon>
    </lineage>
</organism>
<accession>A0AA86P318</accession>
<dbReference type="Proteomes" id="UP001642409">
    <property type="component" value="Unassembled WGS sequence"/>
</dbReference>
<keyword evidence="3" id="KW-1185">Reference proteome</keyword>
<dbReference type="AlphaFoldDB" id="A0AA86P318"/>
<dbReference type="EMBL" id="CATOUU010000440">
    <property type="protein sequence ID" value="CAI9929721.1"/>
    <property type="molecule type" value="Genomic_DNA"/>
</dbReference>
<comment type="caution">
    <text evidence="1">The sequence shown here is derived from an EMBL/GenBank/DDBJ whole genome shotgun (WGS) entry which is preliminary data.</text>
</comment>
<protein>
    <submittedName>
        <fullName evidence="2">Hypothetical_protein</fullName>
    </submittedName>
</protein>
<proteinExistence type="predicted"/>
<sequence>MKCANNGTSIFLNNSKKNRQEKVRFCNSMDIEFTYELPKSPIMSRQQLEVLAKGEVARQQLLKQQQPDHESSILNSEDKFSADSKQYSETNYFVKRKINTHADTANGMTEYKELELNQWMRYRNQVIKDNLLKK</sequence>
<dbReference type="EMBL" id="CAXDID020000029">
    <property type="protein sequence ID" value="CAL5992956.1"/>
    <property type="molecule type" value="Genomic_DNA"/>
</dbReference>